<comment type="similarity">
    <text evidence="1">Belongs to the Nudix hydrolase family.</text>
</comment>
<dbReference type="SUPFAM" id="SSF55811">
    <property type="entry name" value="Nudix"/>
    <property type="match status" value="1"/>
</dbReference>
<dbReference type="Proteomes" id="UP001597519">
    <property type="component" value="Unassembled WGS sequence"/>
</dbReference>
<keyword evidence="2" id="KW-0378">Hydrolase</keyword>
<dbReference type="CDD" id="cd04693">
    <property type="entry name" value="NUDIX_Hydrolase"/>
    <property type="match status" value="1"/>
</dbReference>
<dbReference type="PROSITE" id="PS51462">
    <property type="entry name" value="NUDIX"/>
    <property type="match status" value="1"/>
</dbReference>
<feature type="domain" description="Nudix hydrolase" evidence="3">
    <location>
        <begin position="28"/>
        <end position="158"/>
    </location>
</feature>
<evidence type="ECO:0000313" key="4">
    <source>
        <dbReference type="EMBL" id="MFD2831243.1"/>
    </source>
</evidence>
<dbReference type="PANTHER" id="PTHR43736:SF1">
    <property type="entry name" value="DIHYDRONEOPTERIN TRIPHOSPHATE DIPHOSPHATASE"/>
    <property type="match status" value="1"/>
</dbReference>
<organism evidence="4 5">
    <name type="scientific">Corticicoccus populi</name>
    <dbReference type="NCBI Taxonomy" id="1812821"/>
    <lineage>
        <taxon>Bacteria</taxon>
        <taxon>Bacillati</taxon>
        <taxon>Bacillota</taxon>
        <taxon>Bacilli</taxon>
        <taxon>Bacillales</taxon>
        <taxon>Staphylococcaceae</taxon>
        <taxon>Corticicoccus</taxon>
    </lineage>
</organism>
<accession>A0ABW5WY83</accession>
<evidence type="ECO:0000313" key="5">
    <source>
        <dbReference type="Proteomes" id="UP001597519"/>
    </source>
</evidence>
<protein>
    <submittedName>
        <fullName evidence="4">NUDIX domain-containing protein</fullName>
    </submittedName>
</protein>
<dbReference type="EMBL" id="JBHUOQ010000004">
    <property type="protein sequence ID" value="MFD2831243.1"/>
    <property type="molecule type" value="Genomic_DNA"/>
</dbReference>
<proteinExistence type="inferred from homology"/>
<dbReference type="Pfam" id="PF00293">
    <property type="entry name" value="NUDIX"/>
    <property type="match status" value="1"/>
</dbReference>
<dbReference type="RefSeq" id="WP_377775267.1">
    <property type="nucleotide sequence ID" value="NZ_JBHUOQ010000004.1"/>
</dbReference>
<name>A0ABW5WY83_9STAP</name>
<dbReference type="InterPro" id="IPR015797">
    <property type="entry name" value="NUDIX_hydrolase-like_dom_sf"/>
</dbReference>
<evidence type="ECO:0000256" key="2">
    <source>
        <dbReference type="ARBA" id="ARBA00022801"/>
    </source>
</evidence>
<evidence type="ECO:0000256" key="1">
    <source>
        <dbReference type="ARBA" id="ARBA00005582"/>
    </source>
</evidence>
<dbReference type="PANTHER" id="PTHR43736">
    <property type="entry name" value="ADP-RIBOSE PYROPHOSPHATASE"/>
    <property type="match status" value="1"/>
</dbReference>
<gene>
    <name evidence="4" type="ORF">ACFSX4_12280</name>
</gene>
<keyword evidence="5" id="KW-1185">Reference proteome</keyword>
<evidence type="ECO:0000259" key="3">
    <source>
        <dbReference type="PROSITE" id="PS51462"/>
    </source>
</evidence>
<sequence length="172" mass="19245">MEIWDAYDSNGKKQSMELLRGESIPPGSYHLVSEVVILNKGTHYLAMQRDTRKTYPGLYEISAGGSVLKGETSREGAVREAGEETGIHIEDMELKYITVSEAQQTIYHCYKADVDVEKEAVQLQDGETMGYQWIERAAVESFLNSSSHVPGYNQRVMNVIGGEVDHSHKTCN</sequence>
<dbReference type="Gene3D" id="3.90.79.10">
    <property type="entry name" value="Nucleoside Triphosphate Pyrophosphohydrolase"/>
    <property type="match status" value="1"/>
</dbReference>
<dbReference type="PROSITE" id="PS00893">
    <property type="entry name" value="NUDIX_BOX"/>
    <property type="match status" value="1"/>
</dbReference>
<comment type="caution">
    <text evidence="4">The sequence shown here is derived from an EMBL/GenBank/DDBJ whole genome shotgun (WGS) entry which is preliminary data.</text>
</comment>
<dbReference type="InterPro" id="IPR000086">
    <property type="entry name" value="NUDIX_hydrolase_dom"/>
</dbReference>
<reference evidence="5" key="1">
    <citation type="journal article" date="2019" name="Int. J. Syst. Evol. Microbiol.">
        <title>The Global Catalogue of Microorganisms (GCM) 10K type strain sequencing project: providing services to taxonomists for standard genome sequencing and annotation.</title>
        <authorList>
            <consortium name="The Broad Institute Genomics Platform"/>
            <consortium name="The Broad Institute Genome Sequencing Center for Infectious Disease"/>
            <person name="Wu L."/>
            <person name="Ma J."/>
        </authorList>
    </citation>
    <scope>NUCLEOTIDE SEQUENCE [LARGE SCALE GENOMIC DNA]</scope>
    <source>
        <strain evidence="5">KCTC 33575</strain>
    </source>
</reference>
<dbReference type="InterPro" id="IPR020084">
    <property type="entry name" value="NUDIX_hydrolase_CS"/>
</dbReference>